<protein>
    <submittedName>
        <fullName evidence="2">Uncharacterized protein</fullName>
    </submittedName>
</protein>
<organism evidence="2 3">
    <name type="scientific">Magnusiomyces paraingens</name>
    <dbReference type="NCBI Taxonomy" id="2606893"/>
    <lineage>
        <taxon>Eukaryota</taxon>
        <taxon>Fungi</taxon>
        <taxon>Dikarya</taxon>
        <taxon>Ascomycota</taxon>
        <taxon>Saccharomycotina</taxon>
        <taxon>Dipodascomycetes</taxon>
        <taxon>Dipodascales</taxon>
        <taxon>Dipodascaceae</taxon>
        <taxon>Magnusiomyces</taxon>
    </lineage>
</organism>
<keyword evidence="3" id="KW-1185">Reference proteome</keyword>
<dbReference type="EMBL" id="CABVLU010000004">
    <property type="protein sequence ID" value="VVT57020.1"/>
    <property type="molecule type" value="Genomic_DNA"/>
</dbReference>
<dbReference type="GeneID" id="43584308"/>
<dbReference type="Proteomes" id="UP000398389">
    <property type="component" value="Unassembled WGS sequence"/>
</dbReference>
<name>A0A5E8C219_9ASCO</name>
<proteinExistence type="predicted"/>
<dbReference type="AlphaFoldDB" id="A0A5E8C219"/>
<evidence type="ECO:0000313" key="3">
    <source>
        <dbReference type="Proteomes" id="UP000398389"/>
    </source>
</evidence>
<feature type="compositionally biased region" description="Polar residues" evidence="1">
    <location>
        <begin position="100"/>
        <end position="115"/>
    </location>
</feature>
<reference evidence="2 3" key="1">
    <citation type="submission" date="2019-09" db="EMBL/GenBank/DDBJ databases">
        <authorList>
            <person name="Brejova B."/>
        </authorList>
    </citation>
    <scope>NUCLEOTIDE SEQUENCE [LARGE SCALE GENOMIC DNA]</scope>
</reference>
<gene>
    <name evidence="2" type="ORF">SAPINGB_P005494</name>
</gene>
<dbReference type="RefSeq" id="XP_031856099.1">
    <property type="nucleotide sequence ID" value="XM_032000208.1"/>
</dbReference>
<feature type="compositionally biased region" description="Pro residues" evidence="1">
    <location>
        <begin position="130"/>
        <end position="140"/>
    </location>
</feature>
<sequence length="154" mass="18405">MASNNERDENNKKHNLTGHLREKLHHAKEQANDFKDQANELKDYATENYRSHLAAKKEKDHLNQYQYQQQQQQQYQYQQQQQQQQQYQQQQQQQQQLQQPSTLNNYNPQENSYPDSSRGLPTHRHEPSRPNVPRPGPSGPQPVIYNPDENDPYR</sequence>
<evidence type="ECO:0000313" key="2">
    <source>
        <dbReference type="EMBL" id="VVT57020.1"/>
    </source>
</evidence>
<feature type="region of interest" description="Disordered" evidence="1">
    <location>
        <begin position="1"/>
        <end position="154"/>
    </location>
</feature>
<feature type="compositionally biased region" description="Basic and acidic residues" evidence="1">
    <location>
        <begin position="1"/>
        <end position="12"/>
    </location>
</feature>
<feature type="compositionally biased region" description="Low complexity" evidence="1">
    <location>
        <begin position="64"/>
        <end position="99"/>
    </location>
</feature>
<evidence type="ECO:0000256" key="1">
    <source>
        <dbReference type="SAM" id="MobiDB-lite"/>
    </source>
</evidence>
<feature type="compositionally biased region" description="Basic and acidic residues" evidence="1">
    <location>
        <begin position="27"/>
        <end position="45"/>
    </location>
</feature>
<accession>A0A5E8C219</accession>